<keyword evidence="2" id="KW-1185">Reference proteome</keyword>
<protein>
    <submittedName>
        <fullName evidence="1">Uncharacterized protein</fullName>
    </submittedName>
</protein>
<reference evidence="1" key="1">
    <citation type="submission" date="2020-02" db="EMBL/GenBank/DDBJ databases">
        <authorList>
            <person name="Palmer J.M."/>
        </authorList>
    </citation>
    <scope>NUCLEOTIDE SEQUENCE</scope>
    <source>
        <strain evidence="1">EPUS1.4</strain>
        <tissue evidence="1">Thallus</tissue>
    </source>
</reference>
<comment type="caution">
    <text evidence="1">The sequence shown here is derived from an EMBL/GenBank/DDBJ whole genome shotgun (WGS) entry which is preliminary data.</text>
</comment>
<gene>
    <name evidence="1" type="ORF">GJ744_005363</name>
</gene>
<evidence type="ECO:0000313" key="2">
    <source>
        <dbReference type="Proteomes" id="UP000606974"/>
    </source>
</evidence>
<dbReference type="Proteomes" id="UP000606974">
    <property type="component" value="Unassembled WGS sequence"/>
</dbReference>
<accession>A0A8H7AQJ3</accession>
<evidence type="ECO:0000313" key="1">
    <source>
        <dbReference type="EMBL" id="KAF7511132.1"/>
    </source>
</evidence>
<organism evidence="1 2">
    <name type="scientific">Endocarpon pusillum</name>
    <dbReference type="NCBI Taxonomy" id="364733"/>
    <lineage>
        <taxon>Eukaryota</taxon>
        <taxon>Fungi</taxon>
        <taxon>Dikarya</taxon>
        <taxon>Ascomycota</taxon>
        <taxon>Pezizomycotina</taxon>
        <taxon>Eurotiomycetes</taxon>
        <taxon>Chaetothyriomycetidae</taxon>
        <taxon>Verrucariales</taxon>
        <taxon>Verrucariaceae</taxon>
        <taxon>Endocarpon</taxon>
    </lineage>
</organism>
<dbReference type="EMBL" id="JAACFV010000023">
    <property type="protein sequence ID" value="KAF7511132.1"/>
    <property type="molecule type" value="Genomic_DNA"/>
</dbReference>
<proteinExistence type="predicted"/>
<sequence>MMTLELLVANFPYSLTIISVNNILNNILTACMAASALPGAGHSSEGETLVARGLLLPDNGQ</sequence>
<name>A0A8H7AQJ3_9EURO</name>
<dbReference type="AlphaFoldDB" id="A0A8H7AQJ3"/>